<gene>
    <name evidence="1" type="ORF">BSL82_03815</name>
</gene>
<evidence type="ECO:0000313" key="1">
    <source>
        <dbReference type="EMBL" id="API58544.1"/>
    </source>
</evidence>
<accession>A0A1L3ZSE9</accession>
<dbReference type="KEGG" id="sphj:BSL82_03815"/>
<name>A0A1L3ZSE9_9SPHN</name>
<dbReference type="RefSeq" id="WP_072596111.1">
    <property type="nucleotide sequence ID" value="NZ_CP018221.1"/>
</dbReference>
<organism evidence="1 2">
    <name type="scientific">Tardibacter chloracetimidivorans</name>
    <dbReference type="NCBI Taxonomy" id="1921510"/>
    <lineage>
        <taxon>Bacteria</taxon>
        <taxon>Pseudomonadati</taxon>
        <taxon>Pseudomonadota</taxon>
        <taxon>Alphaproteobacteria</taxon>
        <taxon>Sphingomonadales</taxon>
        <taxon>Sphingomonadaceae</taxon>
        <taxon>Tardibacter</taxon>
    </lineage>
</organism>
<sequence>MSILTILTCILLVVLIVAFSGPLLGLVLLVCGLLALGIMWFVAFLVDVLGKAIAAVRWVFVHGDNRYP</sequence>
<dbReference type="Proteomes" id="UP000182063">
    <property type="component" value="Chromosome"/>
</dbReference>
<reference evidence="2" key="1">
    <citation type="submission" date="2016-11" db="EMBL/GenBank/DDBJ databases">
        <title>Complete Genome Sequence of alachlor-degrading Sphingomonas sp. strain JJ-A5.</title>
        <authorList>
            <person name="Lee H."/>
            <person name="Ka J.-O."/>
        </authorList>
    </citation>
    <scope>NUCLEOTIDE SEQUENCE [LARGE SCALE GENOMIC DNA]</scope>
    <source>
        <strain evidence="2">JJ-A5</strain>
    </source>
</reference>
<evidence type="ECO:0000313" key="2">
    <source>
        <dbReference type="Proteomes" id="UP000182063"/>
    </source>
</evidence>
<dbReference type="STRING" id="1921510.BSL82_03815"/>
<protein>
    <submittedName>
        <fullName evidence="1">Uncharacterized protein</fullName>
    </submittedName>
</protein>
<keyword evidence="2" id="KW-1185">Reference proteome</keyword>
<proteinExistence type="predicted"/>
<dbReference type="EMBL" id="CP018221">
    <property type="protein sequence ID" value="API58544.1"/>
    <property type="molecule type" value="Genomic_DNA"/>
</dbReference>
<dbReference type="AlphaFoldDB" id="A0A1L3ZSE9"/>